<dbReference type="PANTHER" id="PTHR46889:SF4">
    <property type="entry name" value="TRANSPOSASE INSO FOR INSERTION SEQUENCE ELEMENT IS911B-RELATED"/>
    <property type="match status" value="1"/>
</dbReference>
<gene>
    <name evidence="2" type="ORF">HMPREF9623_01274</name>
</gene>
<name>A0AA36Y4L4_9FIRM</name>
<dbReference type="Gene3D" id="3.30.420.10">
    <property type="entry name" value="Ribonuclease H-like superfamily/Ribonuclease H"/>
    <property type="match status" value="1"/>
</dbReference>
<evidence type="ECO:0000313" key="2">
    <source>
        <dbReference type="EMBL" id="EHO16575.1"/>
    </source>
</evidence>
<organism evidence="2 3">
    <name type="scientific">Stomatobaculum longum</name>
    <dbReference type="NCBI Taxonomy" id="796942"/>
    <lineage>
        <taxon>Bacteria</taxon>
        <taxon>Bacillati</taxon>
        <taxon>Bacillota</taxon>
        <taxon>Clostridia</taxon>
        <taxon>Lachnospirales</taxon>
        <taxon>Lachnospiraceae</taxon>
        <taxon>Stomatobaculum</taxon>
    </lineage>
</organism>
<reference evidence="2 3" key="1">
    <citation type="submission" date="2011-10" db="EMBL/GenBank/DDBJ databases">
        <title>The Genome Sequence of Lachnospiraceae bacterium ACC2.</title>
        <authorList>
            <consortium name="The Broad Institute Genome Sequencing Platform"/>
            <person name="Earl A."/>
            <person name="Ward D."/>
            <person name="Feldgarden M."/>
            <person name="Gevers D."/>
            <person name="Sizova M."/>
            <person name="Hazen A."/>
            <person name="Epstein S."/>
            <person name="Young S.K."/>
            <person name="Zeng Q."/>
            <person name="Gargeya S."/>
            <person name="Fitzgerald M."/>
            <person name="Haas B."/>
            <person name="Abouelleil A."/>
            <person name="Alvarado L."/>
            <person name="Arachchi H.M."/>
            <person name="Berlin A."/>
            <person name="Brown A."/>
            <person name="Chapman S.B."/>
            <person name="Chen Z."/>
            <person name="Dunbar C."/>
            <person name="Freedman E."/>
            <person name="Gearin G."/>
            <person name="Goldberg J."/>
            <person name="Griggs A."/>
            <person name="Gujja S."/>
            <person name="Heiman D."/>
            <person name="Howarth C."/>
            <person name="Larson L."/>
            <person name="Lui A."/>
            <person name="MacDonald P.J.P."/>
            <person name="Montmayeur A."/>
            <person name="Murphy C."/>
            <person name="Neiman D."/>
            <person name="Pearson M."/>
            <person name="Priest M."/>
            <person name="Roberts A."/>
            <person name="Saif S."/>
            <person name="Shea T."/>
            <person name="Shenoy N."/>
            <person name="Sisk P."/>
            <person name="Stolte C."/>
            <person name="Sykes S."/>
            <person name="Wortman J."/>
            <person name="Nusbaum C."/>
            <person name="Birren B."/>
        </authorList>
    </citation>
    <scope>NUCLEOTIDE SEQUENCE [LARGE SCALE GENOMIC DNA]</scope>
    <source>
        <strain evidence="2 3">ACC2</strain>
    </source>
</reference>
<comment type="caution">
    <text evidence="2">The sequence shown here is derived from an EMBL/GenBank/DDBJ whole genome shotgun (WGS) entry which is preliminary data.</text>
</comment>
<dbReference type="Proteomes" id="UP000018466">
    <property type="component" value="Unassembled WGS sequence"/>
</dbReference>
<protein>
    <recommendedName>
        <fullName evidence="1">Integrase catalytic domain-containing protein</fullName>
    </recommendedName>
</protein>
<dbReference type="EMBL" id="AGEL01000007">
    <property type="protein sequence ID" value="EHO16575.1"/>
    <property type="molecule type" value="Genomic_DNA"/>
</dbReference>
<dbReference type="InterPro" id="IPR050900">
    <property type="entry name" value="Transposase_IS3/IS150/IS904"/>
</dbReference>
<proteinExistence type="predicted"/>
<dbReference type="Pfam" id="PF13683">
    <property type="entry name" value="rve_3"/>
    <property type="match status" value="1"/>
</dbReference>
<dbReference type="SUPFAM" id="SSF53098">
    <property type="entry name" value="Ribonuclease H-like"/>
    <property type="match status" value="1"/>
</dbReference>
<evidence type="ECO:0000259" key="1">
    <source>
        <dbReference type="Pfam" id="PF13683"/>
    </source>
</evidence>
<dbReference type="InterPro" id="IPR012337">
    <property type="entry name" value="RNaseH-like_sf"/>
</dbReference>
<dbReference type="GO" id="GO:0015074">
    <property type="term" value="P:DNA integration"/>
    <property type="evidence" value="ECO:0007669"/>
    <property type="project" value="InterPro"/>
</dbReference>
<dbReference type="PANTHER" id="PTHR46889">
    <property type="entry name" value="TRANSPOSASE INSF FOR INSERTION SEQUENCE IS3B-RELATED"/>
    <property type="match status" value="1"/>
</dbReference>
<accession>A0AA36Y4L4</accession>
<dbReference type="InterPro" id="IPR036397">
    <property type="entry name" value="RNaseH_sf"/>
</dbReference>
<keyword evidence="3" id="KW-1185">Reference proteome</keyword>
<dbReference type="InterPro" id="IPR001584">
    <property type="entry name" value="Integrase_cat-core"/>
</dbReference>
<feature type="domain" description="Integrase catalytic" evidence="1">
    <location>
        <begin position="1"/>
        <end position="62"/>
    </location>
</feature>
<sequence>MSRAGCPYDNAPMERDHNTLKTALIYAYRFETAAEPDYAVSEFSYDWYNQVRPHSYNGYLTPFEKRAECTIKQWCYKKR</sequence>
<evidence type="ECO:0000313" key="3">
    <source>
        <dbReference type="Proteomes" id="UP000018466"/>
    </source>
</evidence>
<dbReference type="AlphaFoldDB" id="A0AA36Y4L4"/>
<dbReference type="GO" id="GO:0003676">
    <property type="term" value="F:nucleic acid binding"/>
    <property type="evidence" value="ECO:0007669"/>
    <property type="project" value="InterPro"/>
</dbReference>